<dbReference type="PANTHER" id="PTHR37850:SF3">
    <property type="entry name" value="BLR7815 PROTEIN"/>
    <property type="match status" value="1"/>
</dbReference>
<organism evidence="2 3">
    <name type="scientific">Salipiger pallidus</name>
    <dbReference type="NCBI Taxonomy" id="1775170"/>
    <lineage>
        <taxon>Bacteria</taxon>
        <taxon>Pseudomonadati</taxon>
        <taxon>Pseudomonadota</taxon>
        <taxon>Alphaproteobacteria</taxon>
        <taxon>Rhodobacterales</taxon>
        <taxon>Roseobacteraceae</taxon>
        <taxon>Salipiger</taxon>
    </lineage>
</organism>
<evidence type="ECO:0000313" key="3">
    <source>
        <dbReference type="Proteomes" id="UP000617145"/>
    </source>
</evidence>
<comment type="caution">
    <text evidence="2">The sequence shown here is derived from an EMBL/GenBank/DDBJ whole genome shotgun (WGS) entry which is preliminary data.</text>
</comment>
<dbReference type="AlphaFoldDB" id="A0A8J2ZNP1"/>
<evidence type="ECO:0000313" key="2">
    <source>
        <dbReference type="EMBL" id="GGG85203.1"/>
    </source>
</evidence>
<dbReference type="Gene3D" id="3.40.50.720">
    <property type="entry name" value="NAD(P)-binding Rossmann-like Domain"/>
    <property type="match status" value="1"/>
</dbReference>
<reference evidence="2" key="2">
    <citation type="submission" date="2020-09" db="EMBL/GenBank/DDBJ databases">
        <authorList>
            <person name="Sun Q."/>
            <person name="Zhou Y."/>
        </authorList>
    </citation>
    <scope>NUCLEOTIDE SEQUENCE</scope>
    <source>
        <strain evidence="2">CGMCC 1.15762</strain>
    </source>
</reference>
<accession>A0A8J2ZNP1</accession>
<dbReference type="RefSeq" id="WP_188791992.1">
    <property type="nucleotide sequence ID" value="NZ_BMJV01000011.1"/>
</dbReference>
<dbReference type="InterPro" id="IPR036291">
    <property type="entry name" value="NAD(P)-bd_dom_sf"/>
</dbReference>
<dbReference type="Proteomes" id="UP000617145">
    <property type="component" value="Unassembled WGS sequence"/>
</dbReference>
<dbReference type="SUPFAM" id="SSF51735">
    <property type="entry name" value="NAD(P)-binding Rossmann-fold domains"/>
    <property type="match status" value="1"/>
</dbReference>
<dbReference type="Pfam" id="PF21135">
    <property type="entry name" value="DRL_cat"/>
    <property type="match status" value="1"/>
</dbReference>
<dbReference type="PANTHER" id="PTHR37850">
    <property type="entry name" value="STRU PROTEIN"/>
    <property type="match status" value="1"/>
</dbReference>
<dbReference type="EMBL" id="BMJV01000011">
    <property type="protein sequence ID" value="GGG85203.1"/>
    <property type="molecule type" value="Genomic_DNA"/>
</dbReference>
<name>A0A8J2ZNP1_9RHOB</name>
<dbReference type="InterPro" id="IPR048423">
    <property type="entry name" value="DRL_cat"/>
</dbReference>
<proteinExistence type="predicted"/>
<protein>
    <submittedName>
        <fullName evidence="2">NAD-binding homoserine dehydrogenase</fullName>
    </submittedName>
</protein>
<reference evidence="2" key="1">
    <citation type="journal article" date="2014" name="Int. J. Syst. Evol. Microbiol.">
        <title>Complete genome sequence of Corynebacterium casei LMG S-19264T (=DSM 44701T), isolated from a smear-ripened cheese.</title>
        <authorList>
            <consortium name="US DOE Joint Genome Institute (JGI-PGF)"/>
            <person name="Walter F."/>
            <person name="Albersmeier A."/>
            <person name="Kalinowski J."/>
            <person name="Ruckert C."/>
        </authorList>
    </citation>
    <scope>NUCLEOTIDE SEQUENCE</scope>
    <source>
        <strain evidence="2">CGMCC 1.15762</strain>
    </source>
</reference>
<dbReference type="CDD" id="cd11616">
    <property type="entry name" value="SAF_DH_OX_like"/>
    <property type="match status" value="1"/>
</dbReference>
<feature type="domain" description="Oxidoreductase DRL-like catalytic" evidence="1">
    <location>
        <begin position="155"/>
        <end position="348"/>
    </location>
</feature>
<sequence length="466" mass="49516">MNHHAYFARGDRTVDCTIIGTGGFGRSFLAQGQVVPGLSVRVAVDRDSATVVESMRSVGIAAADIRECTTPDEARRAWDEGAFIAAGDYATVAALPVSVVVEATGAPEPGARHTRLALEHGCHVAMVSKEVDSVVGPGLAAMARERGLIVSPVDGDQPSLLIGLITWAEVLGLEIVAAGKSSEYDFVYDRAAGTMTVDGRVAETPDFAGLERIGDGDCADMVARRAAATAMLPQRAVPDLCEMTLVANACGMTPDRADLHCPIARIDEVPTILCETKDGGILSGPGVLDVFHCLREPGEVSFAGGVFVVVRCKHDESWDLLRGKGHVVSRSGRTAMVYIPRHLLGMEAATTIFEIGLRGVSSGAAQPGHHVDLVAHADRDFPAGTLLEMGGHHHSIDGVSSRMLPAQTLDAQAPAPFYIASNCRLARDVKAGELIRMRDLVLDETGELLRLRREQDQRHAGERLSA</sequence>
<gene>
    <name evidence="2" type="ORF">GCM10011415_39230</name>
</gene>
<evidence type="ECO:0000259" key="1">
    <source>
        <dbReference type="Pfam" id="PF21135"/>
    </source>
</evidence>
<keyword evidence="3" id="KW-1185">Reference proteome</keyword>